<dbReference type="PANTHER" id="PTHR43784:SF2">
    <property type="entry name" value="GDSL-LIKE LIPASE_ACYLHYDROLASE, PUTATIVE (AFU_ORTHOLOGUE AFUA_2G00820)-RELATED"/>
    <property type="match status" value="1"/>
</dbReference>
<dbReference type="KEGG" id="nre:BES08_19705"/>
<evidence type="ECO:0000256" key="1">
    <source>
        <dbReference type="SAM" id="SignalP"/>
    </source>
</evidence>
<keyword evidence="6" id="KW-1185">Reference proteome</keyword>
<dbReference type="InterPro" id="IPR013830">
    <property type="entry name" value="SGNH_hydro"/>
</dbReference>
<dbReference type="OrthoDB" id="1828825at2"/>
<accession>A0A031JY38</accession>
<proteinExistence type="predicted"/>
<dbReference type="SUPFAM" id="SSF52266">
    <property type="entry name" value="SGNH hydrolase"/>
    <property type="match status" value="1"/>
</dbReference>
<dbReference type="eggNOG" id="COG2755">
    <property type="taxonomic scope" value="Bacteria"/>
</dbReference>
<dbReference type="Proteomes" id="UP000024329">
    <property type="component" value="Unassembled WGS sequence"/>
</dbReference>
<dbReference type="Proteomes" id="UP000094626">
    <property type="component" value="Plasmid pSA1"/>
</dbReference>
<name>A0A031JY38_9SPHN</name>
<feature type="chain" id="PRO_5014496953" evidence="1">
    <location>
        <begin position="23"/>
        <end position="393"/>
    </location>
</feature>
<reference evidence="4 5" key="1">
    <citation type="submission" date="2014-03" db="EMBL/GenBank/DDBJ databases">
        <title>Whole genome sequence of Novosphingobium resinovorum KF1.</title>
        <authorList>
            <person name="Gan H.M."/>
            <person name="Gan H.Y."/>
            <person name="Chew T.H."/>
            <person name="Savka M.A."/>
        </authorList>
    </citation>
    <scope>NUCLEOTIDE SEQUENCE [LARGE SCALE GENOMIC DNA]</scope>
    <source>
        <strain evidence="4 5">KF1</strain>
    </source>
</reference>
<dbReference type="RefSeq" id="WP_008828687.1">
    <property type="nucleotide sequence ID" value="NZ_CP017076.1"/>
</dbReference>
<protein>
    <submittedName>
        <fullName evidence="3 4">Lysophospholipase</fullName>
    </submittedName>
</protein>
<dbReference type="EMBL" id="JFYZ01000005">
    <property type="protein sequence ID" value="EZP82676.1"/>
    <property type="molecule type" value="Genomic_DNA"/>
</dbReference>
<feature type="domain" description="SGNH hydrolase-type esterase" evidence="2">
    <location>
        <begin position="189"/>
        <end position="377"/>
    </location>
</feature>
<dbReference type="PANTHER" id="PTHR43784">
    <property type="entry name" value="GDSL-LIKE LIPASE/ACYLHYDROLASE, PUTATIVE (AFU_ORTHOLOGUE AFUA_2G00820)-RELATED"/>
    <property type="match status" value="1"/>
</dbReference>
<keyword evidence="1" id="KW-0732">Signal</keyword>
<evidence type="ECO:0000259" key="2">
    <source>
        <dbReference type="Pfam" id="PF13472"/>
    </source>
</evidence>
<dbReference type="Gene3D" id="3.40.50.1110">
    <property type="entry name" value="SGNH hydrolase"/>
    <property type="match status" value="1"/>
</dbReference>
<dbReference type="GO" id="GO:0016788">
    <property type="term" value="F:hydrolase activity, acting on ester bonds"/>
    <property type="evidence" value="ECO:0007669"/>
    <property type="project" value="UniProtKB-ARBA"/>
</dbReference>
<dbReference type="CDD" id="cd01830">
    <property type="entry name" value="XynE_like"/>
    <property type="match status" value="1"/>
</dbReference>
<feature type="signal peptide" evidence="1">
    <location>
        <begin position="1"/>
        <end position="22"/>
    </location>
</feature>
<dbReference type="AlphaFoldDB" id="A0A031JY38"/>
<gene>
    <name evidence="3" type="ORF">BES08_19705</name>
    <name evidence="4" type="ORF">BV97_01600</name>
</gene>
<dbReference type="EMBL" id="CP017076">
    <property type="protein sequence ID" value="AOR79117.1"/>
    <property type="molecule type" value="Genomic_DNA"/>
</dbReference>
<reference evidence="6" key="3">
    <citation type="journal article" date="2017" name="J. Biotechnol.">
        <title>Complete genome sequence of Novosphingobium resinovorum SA1, a versatile xenobiotic-degrading bacterium capable of utilizing sulfanilic acid.</title>
        <authorList>
            <person name="Hegedus B."/>
            <person name="Kos P.B."/>
            <person name="Balint B."/>
            <person name="Maroti G."/>
            <person name="Gan H.M."/>
            <person name="Perei K."/>
            <person name="Rakhely G."/>
        </authorList>
    </citation>
    <scope>NUCLEOTIDE SEQUENCE [LARGE SCALE GENOMIC DNA]</scope>
    <source>
        <strain evidence="6">SA1</strain>
    </source>
</reference>
<evidence type="ECO:0000313" key="4">
    <source>
        <dbReference type="EMBL" id="EZP82676.1"/>
    </source>
</evidence>
<evidence type="ECO:0000313" key="3">
    <source>
        <dbReference type="EMBL" id="AOR79117.1"/>
    </source>
</evidence>
<dbReference type="Pfam" id="PF13472">
    <property type="entry name" value="Lipase_GDSL_2"/>
    <property type="match status" value="1"/>
</dbReference>
<dbReference type="InterPro" id="IPR053140">
    <property type="entry name" value="GDSL_Rv0518-like"/>
</dbReference>
<evidence type="ECO:0000313" key="5">
    <source>
        <dbReference type="Proteomes" id="UP000024329"/>
    </source>
</evidence>
<sequence length="393" mass="41152">MKTATFLAALCGATLISTPAHAAPKWAGAWGYAPADSGANEPEQPAGTYRYRVRLTQAGDAMQLTFSNAEGDKPLAIGAVTIASPSGPVGTEIGTNPVHPIRFSGLPAVALSKGGTVISDPILAPFHNAQDVIVSVTFSTPSRPGRTNLGMEMAFAPATPGATFTPIKVRPYLSLVSVRSAQTPCTVVAFGDSITDGFLGLSPQTRGWPGRLAERLAALPAVQRCGVVNMGISGNRVLKAGRATSALDRFWRDVASVPNVTHVIFLEGINDIGAGTETGPDAVTAEQLLYGYRQFVERAHALGIKVIGGTMTPALRAGYMSPVKERVRQSVNAAIRSGKVFDGIVDFEAAVRNPAAPADLRPEFDPGDHLHPNDAGLKAMGDAIDLATLRRLP</sequence>
<keyword evidence="3" id="KW-0614">Plasmid</keyword>
<dbReference type="PATRIC" id="fig|158500.4.peg.1638"/>
<reference evidence="3" key="2">
    <citation type="submission" date="2016-08" db="EMBL/GenBank/DDBJ databases">
        <authorList>
            <person name="Seilhamer J.J."/>
        </authorList>
    </citation>
    <scope>NUCLEOTIDE SEQUENCE [LARGE SCALE GENOMIC DNA]</scope>
    <source>
        <strain evidence="3">SA1</strain>
        <plasmid evidence="3">pSA1</plasmid>
    </source>
</reference>
<dbReference type="InterPro" id="IPR036514">
    <property type="entry name" value="SGNH_hydro_sf"/>
</dbReference>
<geneLocation type="plasmid" evidence="3 6">
    <name>pSA1</name>
</geneLocation>
<organism evidence="4 5">
    <name type="scientific">Novosphingobium resinovorum</name>
    <dbReference type="NCBI Taxonomy" id="158500"/>
    <lineage>
        <taxon>Bacteria</taxon>
        <taxon>Pseudomonadati</taxon>
        <taxon>Pseudomonadota</taxon>
        <taxon>Alphaproteobacteria</taxon>
        <taxon>Sphingomonadales</taxon>
        <taxon>Sphingomonadaceae</taxon>
        <taxon>Novosphingobium</taxon>
    </lineage>
</organism>
<evidence type="ECO:0000313" key="6">
    <source>
        <dbReference type="Proteomes" id="UP000094626"/>
    </source>
</evidence>